<proteinExistence type="predicted"/>
<feature type="region of interest" description="Disordered" evidence="2">
    <location>
        <begin position="784"/>
        <end position="804"/>
    </location>
</feature>
<dbReference type="PANTHER" id="PTHR10098:SF108">
    <property type="entry name" value="TETRATRICOPEPTIDE REPEAT PROTEIN 28"/>
    <property type="match status" value="1"/>
</dbReference>
<dbReference type="SUPFAM" id="SSF48452">
    <property type="entry name" value="TPR-like"/>
    <property type="match status" value="1"/>
</dbReference>
<evidence type="ECO:0000313" key="4">
    <source>
        <dbReference type="EMBL" id="KIC74334.1"/>
    </source>
</evidence>
<feature type="repeat" description="TPR" evidence="1">
    <location>
        <begin position="308"/>
        <end position="341"/>
    </location>
</feature>
<evidence type="ECO:0000313" key="5">
    <source>
        <dbReference type="Proteomes" id="UP000031465"/>
    </source>
</evidence>
<sequence length="1104" mass="126112">MYFVNLSWRYFMFVNSTTSLSFPLPLHAPQSQLDDIALLVNEYLQDPSTKEKVIEKAREKITLWMESSRDEIDVVREGLCKLLKLQIEELQPEIIKTMCAAMSIAFFLDDISQLKICFFIDLEQEISALLDTHVHHKKDRETLSFLLVLYQNIIYWLALHALLMEDPISQLAITQASLSTKEWFFLLLKEKDEESFTITAKEIANTLEQIQKPLPSSLLETLEKMKSEPKLAFLQIGTLCTKMGNWKQATDCYKHALLRFENIRPLRQYFLNQMNSEFFAGSKDQKAVETLCKLLEIAQEEKKKENQIDLYIALGELHYKQQNEKQAQSDFQKALEVAQSLGKDELVNTHKLLSTVYYRNGNCLQTANSLEQAQLLSEDKDISLWSMLGTACVVKDQYSDALCFLQKGLEIARKQENNSLQLAKIHKELGGLYMYLGDFSRGKYHFENALSKFQASILEEKEIPNSFGAELIEQLAQMDNSSGNKDLARAGYSFVSMFYPRDEDSPKTSSDYYKKGHLLLSQRNFHEAIKQYEKGLRLDQEHLETIDDQLTFGLVEACLEAREHLKAIEYLQKVIPLYHTQQELSTKAEANYSLGLFYILENDLNAAKKCFKNSIDDFFTIQKKIESNKEWNITFFERQARAYLGLEFVLIKQQNKGKEEALSFSDFRRSRTLVSALTEKFKFQKDHSLSSSRLKPQEMQSFAHKLNTCFIVYSLISESTDLKNASTDYITAWIIPSQGEITCQQLPLGILTEEVKEATQVFKAFPFIVESTVAKRRPFMRPKKTRNSATYASLDELTRGDPDESANSAVLQSFKERLSLWYEALIAPLESYLPKDPQQVVTIIPDGFLAQIPFAAFLDKEGTYLIEKHPISIAPSIGILKLLDEIPKDFSENSLVIGNPRTLHSKDALPLAEKEAQTIVAPLLATTPERTLLQDSATAERVLEGMLDARWIHLACHGSTGAKPEEKLDPHSVFEGLFKLAPDEEHIQGYLHAQEIVPLTLRTELVFMSACFSGRGKLHREGSVGPVWSFLAAGALSTVATYWRLPDSDLTLQMVDTFYRHLLGIEVEKLNKAQVLQKAMLMAIEQKREKPHLWGAFFLSGLHE</sequence>
<evidence type="ECO:0000256" key="1">
    <source>
        <dbReference type="PROSITE-ProRule" id="PRU00339"/>
    </source>
</evidence>
<keyword evidence="1" id="KW-0802">TPR repeat</keyword>
<dbReference type="InterPro" id="IPR019734">
    <property type="entry name" value="TPR_rpt"/>
</dbReference>
<reference evidence="4 5" key="1">
    <citation type="journal article" date="2014" name="Mol. Biol. Evol.">
        <title>Massive expansion of Ubiquitination-related gene families within the Chlamydiae.</title>
        <authorList>
            <person name="Domman D."/>
            <person name="Collingro A."/>
            <person name="Lagkouvardos I."/>
            <person name="Gehre L."/>
            <person name="Weinmaier T."/>
            <person name="Rattei T."/>
            <person name="Subtil A."/>
            <person name="Horn M."/>
        </authorList>
    </citation>
    <scope>NUCLEOTIDE SEQUENCE [LARGE SCALE GENOMIC DNA]</scope>
    <source>
        <strain evidence="4 5">EI2</strain>
    </source>
</reference>
<accession>A0A0C1HAE2</accession>
<evidence type="ECO:0000256" key="2">
    <source>
        <dbReference type="SAM" id="MobiDB-lite"/>
    </source>
</evidence>
<dbReference type="Pfam" id="PF12770">
    <property type="entry name" value="CHAT"/>
    <property type="match status" value="1"/>
</dbReference>
<protein>
    <recommendedName>
        <fullName evidence="3">CHAT domain-containing protein</fullName>
    </recommendedName>
</protein>
<feature type="domain" description="CHAT" evidence="3">
    <location>
        <begin position="821"/>
        <end position="1101"/>
    </location>
</feature>
<gene>
    <name evidence="4" type="ORF">DB44_AL00280</name>
</gene>
<dbReference type="SMART" id="SM00028">
    <property type="entry name" value="TPR"/>
    <property type="match status" value="7"/>
</dbReference>
<dbReference type="EMBL" id="JSAN01000011">
    <property type="protein sequence ID" value="KIC74334.1"/>
    <property type="molecule type" value="Genomic_DNA"/>
</dbReference>
<comment type="caution">
    <text evidence="4">The sequence shown here is derived from an EMBL/GenBank/DDBJ whole genome shotgun (WGS) entry which is preliminary data.</text>
</comment>
<feature type="repeat" description="TPR" evidence="1">
    <location>
        <begin position="509"/>
        <end position="542"/>
    </location>
</feature>
<name>A0A0C1HAE2_9BACT</name>
<organism evidence="4 5">
    <name type="scientific">Candidatus Protochlamydia amoebophila</name>
    <dbReference type="NCBI Taxonomy" id="362787"/>
    <lineage>
        <taxon>Bacteria</taxon>
        <taxon>Pseudomonadati</taxon>
        <taxon>Chlamydiota</taxon>
        <taxon>Chlamydiia</taxon>
        <taxon>Parachlamydiales</taxon>
        <taxon>Parachlamydiaceae</taxon>
        <taxon>Candidatus Protochlamydia</taxon>
    </lineage>
</organism>
<dbReference type="Pfam" id="PF13181">
    <property type="entry name" value="TPR_8"/>
    <property type="match status" value="3"/>
</dbReference>
<dbReference type="PROSITE" id="PS50005">
    <property type="entry name" value="TPR"/>
    <property type="match status" value="2"/>
</dbReference>
<dbReference type="InterPro" id="IPR011990">
    <property type="entry name" value="TPR-like_helical_dom_sf"/>
</dbReference>
<evidence type="ECO:0000259" key="3">
    <source>
        <dbReference type="Pfam" id="PF12770"/>
    </source>
</evidence>
<dbReference type="InterPro" id="IPR024983">
    <property type="entry name" value="CHAT_dom"/>
</dbReference>
<dbReference type="Proteomes" id="UP000031465">
    <property type="component" value="Unassembled WGS sequence"/>
</dbReference>
<dbReference type="PATRIC" id="fig|362787.3.peg.58"/>
<dbReference type="AlphaFoldDB" id="A0A0C1HAE2"/>
<dbReference type="PANTHER" id="PTHR10098">
    <property type="entry name" value="RAPSYN-RELATED"/>
    <property type="match status" value="1"/>
</dbReference>
<dbReference type="Gene3D" id="1.25.40.10">
    <property type="entry name" value="Tetratricopeptide repeat domain"/>
    <property type="match status" value="3"/>
</dbReference>